<dbReference type="AlphaFoldDB" id="A0AAN6U5V7"/>
<dbReference type="GeneID" id="87833742"/>
<name>A0AAN6U5V7_9PEZI</name>
<dbReference type="InterPro" id="IPR001433">
    <property type="entry name" value="OxRdtase_FAD/NAD-bd"/>
</dbReference>
<sequence>MVDQGEPGGVVQPAVVEGRSLAVLYGSETGNAEDIAVELGRIAERFHFQTTVDEMDSFKLADVLRASLVIFVTSTTGQGEMPRNTLKFWKNLRREKLNNTNCLRSLRFAIFGLGDSSYQKFNWAGRKLRARLLQLGATEFFRPGEGDERHDNGIDSIYLPWYQELKATLLADYPLPESLNPVPDDVLLPPKYSLELAPAMEFVLPTRPKARTMARSQDDVDESRFLALKTKSAARSHVDRSVTQEDRAYEHSIRHQASFPADIARRDAAFEREEPRRYDILDRDNILKDYPEKYLLQQQPARVLESPPDDLLPIPDAHNAQLVRHDRVTPAGHWQDVRHLRLHVYIGDKLIKEALEHSGQLTVVLWPKNYPEDVQELIDQMGWGAHADTPLQLKSAPRGLYVDNQRTATLRQLLTHNLDFTAVPKRNFIKDLVHFTRDEREQERLRELTQVGNEQEFYDYTCRPRRTILELLRDFPGVKIPYNRVLDLFPIIRGREYSVCNGGLSLRRADLRHVLSVELLVALVEYKTIIRKPRQGLCSRYLKHLPVGTRLTVQLKPASGPRLVGDLPAAKRPMIAVATGTGIAPIRALMEDRDSYRRVAGDTLLFFGCRNRAADFHFASEWPTYPNLKVHAAFSRDRIEPDPATTATSPAPSDTLAQSLELVYGAKDTVQYDARKNYVQHLIRKHADEVGALMRRNPIVCVCGNAGRMPISVRNAFLDALVISGVVDDKEEAEKWFANPANLTFWQETW</sequence>
<organism evidence="10 11">
    <name type="scientific">Parathielavia appendiculata</name>
    <dbReference type="NCBI Taxonomy" id="2587402"/>
    <lineage>
        <taxon>Eukaryota</taxon>
        <taxon>Fungi</taxon>
        <taxon>Dikarya</taxon>
        <taxon>Ascomycota</taxon>
        <taxon>Pezizomycotina</taxon>
        <taxon>Sordariomycetes</taxon>
        <taxon>Sordariomycetidae</taxon>
        <taxon>Sordariales</taxon>
        <taxon>Chaetomiaceae</taxon>
        <taxon>Parathielavia</taxon>
    </lineage>
</organism>
<evidence type="ECO:0000313" key="11">
    <source>
        <dbReference type="Proteomes" id="UP001302602"/>
    </source>
</evidence>
<feature type="domain" description="Flavodoxin-like" evidence="8">
    <location>
        <begin position="21"/>
        <end position="166"/>
    </location>
</feature>
<reference evidence="10" key="2">
    <citation type="submission" date="2023-05" db="EMBL/GenBank/DDBJ databases">
        <authorList>
            <consortium name="Lawrence Berkeley National Laboratory"/>
            <person name="Steindorff A."/>
            <person name="Hensen N."/>
            <person name="Bonometti L."/>
            <person name="Westerberg I."/>
            <person name="Brannstrom I.O."/>
            <person name="Guillou S."/>
            <person name="Cros-Aarteil S."/>
            <person name="Calhoun S."/>
            <person name="Haridas S."/>
            <person name="Kuo A."/>
            <person name="Mondo S."/>
            <person name="Pangilinan J."/>
            <person name="Riley R."/>
            <person name="Labutti K."/>
            <person name="Andreopoulos B."/>
            <person name="Lipzen A."/>
            <person name="Chen C."/>
            <person name="Yanf M."/>
            <person name="Daum C."/>
            <person name="Ng V."/>
            <person name="Clum A."/>
            <person name="Ohm R."/>
            <person name="Martin F."/>
            <person name="Silar P."/>
            <person name="Natvig D."/>
            <person name="Lalanne C."/>
            <person name="Gautier V."/>
            <person name="Ament-Velasquez S.L."/>
            <person name="Kruys A."/>
            <person name="Hutchinson M.I."/>
            <person name="Powell A.J."/>
            <person name="Barry K."/>
            <person name="Miller A.N."/>
            <person name="Grigoriev I.V."/>
            <person name="Debuchy R."/>
            <person name="Gladieux P."/>
            <person name="Thoren M.H."/>
            <person name="Johannesson H."/>
        </authorList>
    </citation>
    <scope>NUCLEOTIDE SEQUENCE</scope>
    <source>
        <strain evidence="10">CBS 731.68</strain>
    </source>
</reference>
<dbReference type="GO" id="GO:0005829">
    <property type="term" value="C:cytosol"/>
    <property type="evidence" value="ECO:0007669"/>
    <property type="project" value="TreeGrafter"/>
</dbReference>
<accession>A0AAN6U5V7</accession>
<keyword evidence="3" id="KW-0285">Flavoprotein</keyword>
<dbReference type="Pfam" id="PF00258">
    <property type="entry name" value="Flavodoxin_1"/>
    <property type="match status" value="1"/>
</dbReference>
<dbReference type="Pfam" id="PF00175">
    <property type="entry name" value="NAD_binding_1"/>
    <property type="match status" value="1"/>
</dbReference>
<comment type="caution">
    <text evidence="10">The sequence shown here is derived from an EMBL/GenBank/DDBJ whole genome shotgun (WGS) entry which is preliminary data.</text>
</comment>
<evidence type="ECO:0000256" key="3">
    <source>
        <dbReference type="ARBA" id="ARBA00022630"/>
    </source>
</evidence>
<dbReference type="GO" id="GO:0016491">
    <property type="term" value="F:oxidoreductase activity"/>
    <property type="evidence" value="ECO:0007669"/>
    <property type="project" value="UniProtKB-KW"/>
</dbReference>
<dbReference type="PANTHER" id="PTHR19384">
    <property type="entry name" value="NITRIC OXIDE SYNTHASE-RELATED"/>
    <property type="match status" value="1"/>
</dbReference>
<evidence type="ECO:0000256" key="7">
    <source>
        <dbReference type="ARBA" id="ARBA00023002"/>
    </source>
</evidence>
<evidence type="ECO:0000256" key="5">
    <source>
        <dbReference type="ARBA" id="ARBA00022827"/>
    </source>
</evidence>
<dbReference type="SUPFAM" id="SSF52218">
    <property type="entry name" value="Flavoproteins"/>
    <property type="match status" value="1"/>
</dbReference>
<dbReference type="Proteomes" id="UP001302602">
    <property type="component" value="Unassembled WGS sequence"/>
</dbReference>
<evidence type="ECO:0000256" key="2">
    <source>
        <dbReference type="ARBA" id="ARBA00001974"/>
    </source>
</evidence>
<evidence type="ECO:0000256" key="6">
    <source>
        <dbReference type="ARBA" id="ARBA00022857"/>
    </source>
</evidence>
<dbReference type="InterPro" id="IPR001709">
    <property type="entry name" value="Flavoprot_Pyr_Nucl_cyt_Rdtase"/>
</dbReference>
<gene>
    <name evidence="10" type="ORF">N657DRAFT_689051</name>
</gene>
<dbReference type="InterPro" id="IPR003097">
    <property type="entry name" value="CysJ-like_FAD-binding"/>
</dbReference>
<dbReference type="GO" id="GO:0010181">
    <property type="term" value="F:FMN binding"/>
    <property type="evidence" value="ECO:0007669"/>
    <property type="project" value="InterPro"/>
</dbReference>
<dbReference type="RefSeq" id="XP_062650321.1">
    <property type="nucleotide sequence ID" value="XM_062796974.1"/>
</dbReference>
<keyword evidence="6" id="KW-0521">NADP</keyword>
<dbReference type="EMBL" id="MU853225">
    <property type="protein sequence ID" value="KAK4126550.1"/>
    <property type="molecule type" value="Genomic_DNA"/>
</dbReference>
<dbReference type="GO" id="GO:0050660">
    <property type="term" value="F:flavin adenine dinucleotide binding"/>
    <property type="evidence" value="ECO:0007669"/>
    <property type="project" value="TreeGrafter"/>
</dbReference>
<keyword evidence="5" id="KW-0274">FAD</keyword>
<protein>
    <submittedName>
        <fullName evidence="10">Uncharacterized protein</fullName>
    </submittedName>
</protein>
<dbReference type="SUPFAM" id="SSF52343">
    <property type="entry name" value="Ferredoxin reductase-like, C-terminal NADP-linked domain"/>
    <property type="match status" value="1"/>
</dbReference>
<dbReference type="PRINTS" id="PR00369">
    <property type="entry name" value="FLAVODOXIN"/>
</dbReference>
<dbReference type="InterPro" id="IPR008254">
    <property type="entry name" value="Flavodoxin/NO_synth"/>
</dbReference>
<dbReference type="InterPro" id="IPR001094">
    <property type="entry name" value="Flavdoxin-like"/>
</dbReference>
<dbReference type="InterPro" id="IPR017927">
    <property type="entry name" value="FAD-bd_FR_type"/>
</dbReference>
<evidence type="ECO:0000256" key="1">
    <source>
        <dbReference type="ARBA" id="ARBA00001917"/>
    </source>
</evidence>
<dbReference type="Gene3D" id="3.40.50.360">
    <property type="match status" value="1"/>
</dbReference>
<dbReference type="PROSITE" id="PS50902">
    <property type="entry name" value="FLAVODOXIN_LIKE"/>
    <property type="match status" value="1"/>
</dbReference>
<evidence type="ECO:0000256" key="4">
    <source>
        <dbReference type="ARBA" id="ARBA00022643"/>
    </source>
</evidence>
<dbReference type="InterPro" id="IPR017938">
    <property type="entry name" value="Riboflavin_synthase-like_b-brl"/>
</dbReference>
<dbReference type="PROSITE" id="PS51384">
    <property type="entry name" value="FAD_FR"/>
    <property type="match status" value="1"/>
</dbReference>
<dbReference type="InterPro" id="IPR023173">
    <property type="entry name" value="NADPH_Cyt_P450_Rdtase_alpha"/>
</dbReference>
<keyword evidence="4" id="KW-0288">FMN</keyword>
<dbReference type="InterPro" id="IPR029039">
    <property type="entry name" value="Flavoprotein-like_sf"/>
</dbReference>
<reference evidence="10" key="1">
    <citation type="journal article" date="2023" name="Mol. Phylogenet. Evol.">
        <title>Genome-scale phylogeny and comparative genomics of the fungal order Sordariales.</title>
        <authorList>
            <person name="Hensen N."/>
            <person name="Bonometti L."/>
            <person name="Westerberg I."/>
            <person name="Brannstrom I.O."/>
            <person name="Guillou S."/>
            <person name="Cros-Aarteil S."/>
            <person name="Calhoun S."/>
            <person name="Haridas S."/>
            <person name="Kuo A."/>
            <person name="Mondo S."/>
            <person name="Pangilinan J."/>
            <person name="Riley R."/>
            <person name="LaButti K."/>
            <person name="Andreopoulos B."/>
            <person name="Lipzen A."/>
            <person name="Chen C."/>
            <person name="Yan M."/>
            <person name="Daum C."/>
            <person name="Ng V."/>
            <person name="Clum A."/>
            <person name="Steindorff A."/>
            <person name="Ohm R.A."/>
            <person name="Martin F."/>
            <person name="Silar P."/>
            <person name="Natvig D.O."/>
            <person name="Lalanne C."/>
            <person name="Gautier V."/>
            <person name="Ament-Velasquez S.L."/>
            <person name="Kruys A."/>
            <person name="Hutchinson M.I."/>
            <person name="Powell A.J."/>
            <person name="Barry K."/>
            <person name="Miller A.N."/>
            <person name="Grigoriev I.V."/>
            <person name="Debuchy R."/>
            <person name="Gladieux P."/>
            <person name="Hiltunen Thoren M."/>
            <person name="Johannesson H."/>
        </authorList>
    </citation>
    <scope>NUCLEOTIDE SEQUENCE</scope>
    <source>
        <strain evidence="10">CBS 731.68</strain>
    </source>
</reference>
<dbReference type="Gene3D" id="2.40.30.10">
    <property type="entry name" value="Translation factors"/>
    <property type="match status" value="1"/>
</dbReference>
<evidence type="ECO:0000259" key="9">
    <source>
        <dbReference type="PROSITE" id="PS51384"/>
    </source>
</evidence>
<evidence type="ECO:0000313" key="10">
    <source>
        <dbReference type="EMBL" id="KAK4126550.1"/>
    </source>
</evidence>
<dbReference type="Gene3D" id="3.40.50.80">
    <property type="entry name" value="Nucleotide-binding domain of ferredoxin-NADP reductase (FNR) module"/>
    <property type="match status" value="1"/>
</dbReference>
<dbReference type="PANTHER" id="PTHR19384:SF10">
    <property type="entry name" value="NADPH-DEPENDENT DIFLAVIN OXIDOREDUCTASE 1"/>
    <property type="match status" value="1"/>
</dbReference>
<keyword evidence="7" id="KW-0560">Oxidoreductase</keyword>
<dbReference type="Gene3D" id="1.20.990.10">
    <property type="entry name" value="NADPH-cytochrome p450 Reductase, Chain A, domain 3"/>
    <property type="match status" value="1"/>
</dbReference>
<dbReference type="FunFam" id="3.40.50.360:FF:000034">
    <property type="entry name" value="NADPH-dependent diflavin oxidoreductase 1"/>
    <property type="match status" value="1"/>
</dbReference>
<dbReference type="SUPFAM" id="SSF63380">
    <property type="entry name" value="Riboflavin synthase domain-like"/>
    <property type="match status" value="1"/>
</dbReference>
<comment type="cofactor">
    <cofactor evidence="2">
        <name>FAD</name>
        <dbReference type="ChEBI" id="CHEBI:57692"/>
    </cofactor>
</comment>
<evidence type="ECO:0000259" key="8">
    <source>
        <dbReference type="PROSITE" id="PS50902"/>
    </source>
</evidence>
<keyword evidence="11" id="KW-1185">Reference proteome</keyword>
<proteinExistence type="predicted"/>
<dbReference type="InterPro" id="IPR039261">
    <property type="entry name" value="FNR_nucleotide-bd"/>
</dbReference>
<dbReference type="PRINTS" id="PR00371">
    <property type="entry name" value="FPNCR"/>
</dbReference>
<feature type="domain" description="FAD-binding FR-type" evidence="9">
    <location>
        <begin position="315"/>
        <end position="568"/>
    </location>
</feature>
<comment type="cofactor">
    <cofactor evidence="1">
        <name>FMN</name>
        <dbReference type="ChEBI" id="CHEBI:58210"/>
    </cofactor>
</comment>
<dbReference type="Pfam" id="PF00667">
    <property type="entry name" value="FAD_binding_1"/>
    <property type="match status" value="1"/>
</dbReference>